<dbReference type="GO" id="GO:0016758">
    <property type="term" value="F:hexosyltransferase activity"/>
    <property type="evidence" value="ECO:0007669"/>
    <property type="project" value="InterPro"/>
</dbReference>
<dbReference type="Gene3D" id="3.40.50.2000">
    <property type="entry name" value="Glycogen Phosphorylase B"/>
    <property type="match status" value="1"/>
</dbReference>
<dbReference type="EMBL" id="LXWF01000022">
    <property type="protein sequence ID" value="ORC18956.1"/>
    <property type="molecule type" value="Genomic_DNA"/>
</dbReference>
<reference evidence="2 3" key="1">
    <citation type="submission" date="2016-05" db="EMBL/GenBank/DDBJ databases">
        <title>Draft genome sequence of a porcine commensal Rothia nasimurium.</title>
        <authorList>
            <person name="Gaiser R.A."/>
            <person name="Van Baarlen P."/>
            <person name="Wells J.M."/>
        </authorList>
    </citation>
    <scope>NUCLEOTIDE SEQUENCE [LARGE SCALE GENOMIC DNA]</scope>
    <source>
        <strain evidence="2 3">PT-32</strain>
    </source>
</reference>
<evidence type="ECO:0000313" key="2">
    <source>
        <dbReference type="EMBL" id="ORC18956.1"/>
    </source>
</evidence>
<proteinExistence type="predicted"/>
<dbReference type="InterPro" id="IPR007235">
    <property type="entry name" value="Glyco_trans_28_C"/>
</dbReference>
<dbReference type="PANTHER" id="PTHR21015:SF28">
    <property type="entry name" value="SLL1722 PROTEIN"/>
    <property type="match status" value="1"/>
</dbReference>
<organism evidence="2 3">
    <name type="scientific">Rothia nasimurium</name>
    <dbReference type="NCBI Taxonomy" id="85336"/>
    <lineage>
        <taxon>Bacteria</taxon>
        <taxon>Bacillati</taxon>
        <taxon>Actinomycetota</taxon>
        <taxon>Actinomycetes</taxon>
        <taxon>Micrococcales</taxon>
        <taxon>Micrococcaceae</taxon>
        <taxon>Rothia</taxon>
    </lineage>
</organism>
<evidence type="ECO:0000313" key="3">
    <source>
        <dbReference type="Proteomes" id="UP000192359"/>
    </source>
</evidence>
<feature type="domain" description="Glycosyl transferase family 28 C-terminal" evidence="1">
    <location>
        <begin position="253"/>
        <end position="360"/>
    </location>
</feature>
<evidence type="ECO:0000259" key="1">
    <source>
        <dbReference type="Pfam" id="PF04101"/>
    </source>
</evidence>
<protein>
    <submittedName>
        <fullName evidence="2">Glycosyl transferase family 28</fullName>
    </submittedName>
</protein>
<comment type="caution">
    <text evidence="2">The sequence shown here is derived from an EMBL/GenBank/DDBJ whole genome shotgun (WGS) entry which is preliminary data.</text>
</comment>
<dbReference type="Pfam" id="PF04101">
    <property type="entry name" value="Glyco_tran_28_C"/>
    <property type="match status" value="1"/>
</dbReference>
<accession>A0A1Y1RR33</accession>
<dbReference type="AlphaFoldDB" id="A0A1Y1RR33"/>
<dbReference type="Proteomes" id="UP000192359">
    <property type="component" value="Unassembled WGS sequence"/>
</dbReference>
<gene>
    <name evidence="2" type="ORF">A7979_02490</name>
</gene>
<keyword evidence="3" id="KW-1185">Reference proteome</keyword>
<sequence length="403" mass="44008">MTDAPVRVVLYSHDSQGLGHVRRNLAIAHHIARTVPELTGRPVAGLLVSGLPQAATFPLPPGFDWVFIPSIRKVKGQYASRSLGTTMPLLVQLRSQLLEASLLGFAPDVVIIDRHIFGVMRELQVPLEKLRALHPETHVVLGLREILDEPAVAHAEWFKNGSPANLRSIVDSLWIYGDPSVHHPVRSGEIPRELADQAKFTGYLALGRELAEPTGQPAPDRPFILTTAGGGEDGYTLLETMVQVQPPEGFDHLVVTGPQLAPEKFRQLVDGAASGVQVVHSLPGLSQLIDRAAAVVCMGGYNTTNEVLATATPALIVPREAPRTEQLIRAQALARQNVADYCRQQELTVERASAWVREAVKGRVDRTHIERDGLWRTATLVAEIVVGKAEARSSQEDEILWAI</sequence>
<keyword evidence="2" id="KW-0808">Transferase</keyword>
<dbReference type="PANTHER" id="PTHR21015">
    <property type="entry name" value="UDP-N-ACETYLGLUCOSAMINE--N-ACETYLMURAMYL-(PENTAPEPTIDE) PYROPHOSPHORYL-UNDECAPRENOL N-ACETYLGLUCOSAMINE TRANSFERASE 1"/>
    <property type="match status" value="1"/>
</dbReference>
<dbReference type="SUPFAM" id="SSF53756">
    <property type="entry name" value="UDP-Glycosyltransferase/glycogen phosphorylase"/>
    <property type="match status" value="1"/>
</dbReference>
<name>A0A1Y1RR33_9MICC</name>